<reference evidence="1 2" key="1">
    <citation type="journal article" date="2019" name="Commun. Biol.">
        <title>The bagworm genome reveals a unique fibroin gene that provides high tensile strength.</title>
        <authorList>
            <person name="Kono N."/>
            <person name="Nakamura H."/>
            <person name="Ohtoshi R."/>
            <person name="Tomita M."/>
            <person name="Numata K."/>
            <person name="Arakawa K."/>
        </authorList>
    </citation>
    <scope>NUCLEOTIDE SEQUENCE [LARGE SCALE GENOMIC DNA]</scope>
</reference>
<proteinExistence type="predicted"/>
<dbReference type="AlphaFoldDB" id="A0A4C1TMW8"/>
<keyword evidence="2" id="KW-1185">Reference proteome</keyword>
<evidence type="ECO:0000313" key="1">
    <source>
        <dbReference type="EMBL" id="GBP14741.1"/>
    </source>
</evidence>
<name>A0A4C1TMW8_EUMVA</name>
<comment type="caution">
    <text evidence="1">The sequence shown here is derived from an EMBL/GenBank/DDBJ whole genome shotgun (WGS) entry which is preliminary data.</text>
</comment>
<accession>A0A4C1TMW8</accession>
<sequence>MTISETSKICVNQFTLKFESSQPSRVSGSRLAYAGASIDVPGAFCRSGRIPATPAPHSSAAVESVKVFPHSFGMLYRYKSPIARPSGNQNDRGLTLCSVLSVKSRKSAHKKNSITININNARFPVESPSATSSLDFRMLLNLAARSSRFDCGCAVVSVDRGLWVAARLFLSRFKNRLAFPVSLN</sequence>
<dbReference type="Proteomes" id="UP000299102">
    <property type="component" value="Unassembled WGS sequence"/>
</dbReference>
<evidence type="ECO:0000313" key="2">
    <source>
        <dbReference type="Proteomes" id="UP000299102"/>
    </source>
</evidence>
<organism evidence="1 2">
    <name type="scientific">Eumeta variegata</name>
    <name type="common">Bagworm moth</name>
    <name type="synonym">Eumeta japonica</name>
    <dbReference type="NCBI Taxonomy" id="151549"/>
    <lineage>
        <taxon>Eukaryota</taxon>
        <taxon>Metazoa</taxon>
        <taxon>Ecdysozoa</taxon>
        <taxon>Arthropoda</taxon>
        <taxon>Hexapoda</taxon>
        <taxon>Insecta</taxon>
        <taxon>Pterygota</taxon>
        <taxon>Neoptera</taxon>
        <taxon>Endopterygota</taxon>
        <taxon>Lepidoptera</taxon>
        <taxon>Glossata</taxon>
        <taxon>Ditrysia</taxon>
        <taxon>Tineoidea</taxon>
        <taxon>Psychidae</taxon>
        <taxon>Oiketicinae</taxon>
        <taxon>Eumeta</taxon>
    </lineage>
</organism>
<dbReference type="EMBL" id="BGZK01000066">
    <property type="protein sequence ID" value="GBP14741.1"/>
    <property type="molecule type" value="Genomic_DNA"/>
</dbReference>
<gene>
    <name evidence="1" type="ORF">EVAR_9643_1</name>
</gene>
<protein>
    <submittedName>
        <fullName evidence="1">Uncharacterized protein</fullName>
    </submittedName>
</protein>